<sequence length="51" mass="5909">MEDYFMRIFNVSALIEGYRITEEVMAVSLHHAIKIMQAKYGSAARNIYVLN</sequence>
<dbReference type="AlphaFoldDB" id="A0A0A2ARM9"/>
<dbReference type="EMBL" id="JNAO01000003">
    <property type="protein sequence ID" value="KGG03034.1"/>
    <property type="molecule type" value="Genomic_DNA"/>
</dbReference>
<proteinExistence type="predicted"/>
<gene>
    <name evidence="1" type="ORF">EU98_0270</name>
</gene>
<comment type="caution">
    <text evidence="1">The sequence shown here is derived from an EMBL/GenBank/DDBJ whole genome shotgun (WGS) entry which is preliminary data.</text>
</comment>
<organism evidence="1 2">
    <name type="scientific">Prochlorococcus marinus str. MIT 9314</name>
    <dbReference type="NCBI Taxonomy" id="167548"/>
    <lineage>
        <taxon>Bacteria</taxon>
        <taxon>Bacillati</taxon>
        <taxon>Cyanobacteriota</taxon>
        <taxon>Cyanophyceae</taxon>
        <taxon>Synechococcales</taxon>
        <taxon>Prochlorococcaceae</taxon>
        <taxon>Prochlorococcus</taxon>
    </lineage>
</organism>
<protein>
    <submittedName>
        <fullName evidence="1">Uncharacterized protein</fullName>
    </submittedName>
</protein>
<reference evidence="2" key="1">
    <citation type="journal article" date="2014" name="Sci. Data">
        <title>Genomes of diverse isolates of the marine cyanobacterium Prochlorococcus.</title>
        <authorList>
            <person name="Biller S."/>
            <person name="Berube P."/>
            <person name="Thompson J."/>
            <person name="Kelly L."/>
            <person name="Roggensack S."/>
            <person name="Awad L."/>
            <person name="Roache-Johnson K."/>
            <person name="Ding H."/>
            <person name="Giovannoni S.J."/>
            <person name="Moore L.R."/>
            <person name="Chisholm S.W."/>
        </authorList>
    </citation>
    <scope>NUCLEOTIDE SEQUENCE [LARGE SCALE GENOMIC DNA]</scope>
    <source>
        <strain evidence="2">MIT 9314</strain>
    </source>
</reference>
<evidence type="ECO:0000313" key="1">
    <source>
        <dbReference type="EMBL" id="KGG03034.1"/>
    </source>
</evidence>
<evidence type="ECO:0000313" key="2">
    <source>
        <dbReference type="Proteomes" id="UP000030533"/>
    </source>
</evidence>
<dbReference type="STRING" id="167548.EU98_0270"/>
<name>A0A0A2ARM9_PROMR</name>
<accession>A0A0A2ARM9</accession>
<dbReference type="Proteomes" id="UP000030533">
    <property type="component" value="Unassembled WGS sequence"/>
</dbReference>